<dbReference type="InterPro" id="IPR023393">
    <property type="entry name" value="START-like_dom_sf"/>
</dbReference>
<dbReference type="AlphaFoldDB" id="A0A3G3K1E6"/>
<dbReference type="Gene3D" id="3.30.530.20">
    <property type="match status" value="1"/>
</dbReference>
<gene>
    <name evidence="3" type="ORF">EAV92_18450</name>
</gene>
<sequence length="143" mass="16356">MDNLTKFIINRPAHDVFEAFVDPSKIGNFWFSSSSERWEPGKTITLEYDLYDAKLEIRIRETEADRKIVFAWGSGEDERAVTISLHETAPAATRIEIREEGFKENDPELIPNLIDNKEGWVFMLSCLKAFLEFGVSLRGGLAK</sequence>
<dbReference type="EMBL" id="CP033433">
    <property type="protein sequence ID" value="AYQ74374.1"/>
    <property type="molecule type" value="Genomic_DNA"/>
</dbReference>
<evidence type="ECO:0000259" key="2">
    <source>
        <dbReference type="Pfam" id="PF08327"/>
    </source>
</evidence>
<dbReference type="Proteomes" id="UP000269097">
    <property type="component" value="Chromosome"/>
</dbReference>
<keyword evidence="4" id="KW-1185">Reference proteome</keyword>
<name>A0A3G3K1E6_9BACL</name>
<comment type="similarity">
    <text evidence="1">Belongs to the AHA1 family.</text>
</comment>
<evidence type="ECO:0000313" key="4">
    <source>
        <dbReference type="Proteomes" id="UP000269097"/>
    </source>
</evidence>
<dbReference type="InterPro" id="IPR013538">
    <property type="entry name" value="ASHA1/2-like_C"/>
</dbReference>
<protein>
    <recommendedName>
        <fullName evidence="2">Activator of Hsp90 ATPase homologue 1/2-like C-terminal domain-containing protein</fullName>
    </recommendedName>
</protein>
<proteinExistence type="inferred from homology"/>
<accession>A0A3G3K1E6</accession>
<feature type="domain" description="Activator of Hsp90 ATPase homologue 1/2-like C-terminal" evidence="2">
    <location>
        <begin position="12"/>
        <end position="132"/>
    </location>
</feature>
<dbReference type="RefSeq" id="WP_123042455.1">
    <property type="nucleotide sequence ID" value="NZ_CP033433.1"/>
</dbReference>
<dbReference type="Pfam" id="PF08327">
    <property type="entry name" value="AHSA1"/>
    <property type="match status" value="1"/>
</dbReference>
<dbReference type="KEGG" id="coh:EAV92_18450"/>
<dbReference type="CDD" id="cd08901">
    <property type="entry name" value="SRPBCC_CalC_Aha1-like_8"/>
    <property type="match status" value="1"/>
</dbReference>
<evidence type="ECO:0000256" key="1">
    <source>
        <dbReference type="ARBA" id="ARBA00006817"/>
    </source>
</evidence>
<dbReference type="SUPFAM" id="SSF55961">
    <property type="entry name" value="Bet v1-like"/>
    <property type="match status" value="1"/>
</dbReference>
<evidence type="ECO:0000313" key="3">
    <source>
        <dbReference type="EMBL" id="AYQ74374.1"/>
    </source>
</evidence>
<reference evidence="3 4" key="1">
    <citation type="submission" date="2018-10" db="EMBL/GenBank/DDBJ databases">
        <title>Genome Sequence of Cohnella sp.</title>
        <authorList>
            <person name="Srinivasan S."/>
            <person name="Kim M.K."/>
        </authorList>
    </citation>
    <scope>NUCLEOTIDE SEQUENCE [LARGE SCALE GENOMIC DNA]</scope>
    <source>
        <strain evidence="3 4">18JY8-7</strain>
    </source>
</reference>
<organism evidence="3 4">
    <name type="scientific">Cohnella candidum</name>
    <dbReference type="NCBI Taxonomy" id="2674991"/>
    <lineage>
        <taxon>Bacteria</taxon>
        <taxon>Bacillati</taxon>
        <taxon>Bacillota</taxon>
        <taxon>Bacilli</taxon>
        <taxon>Bacillales</taxon>
        <taxon>Paenibacillaceae</taxon>
        <taxon>Cohnella</taxon>
    </lineage>
</organism>